<feature type="domain" description="SH3" evidence="17">
    <location>
        <begin position="246"/>
        <end position="309"/>
    </location>
</feature>
<feature type="compositionally biased region" description="Polar residues" evidence="15">
    <location>
        <begin position="740"/>
        <end position="751"/>
    </location>
</feature>
<dbReference type="PANTHER" id="PTHR14167">
    <property type="entry name" value="SH3 DOMAIN-CONTAINING"/>
    <property type="match status" value="1"/>
</dbReference>
<dbReference type="CDD" id="cd11928">
    <property type="entry name" value="SH3_SH3RF3_1"/>
    <property type="match status" value="1"/>
</dbReference>
<dbReference type="InterPro" id="IPR001452">
    <property type="entry name" value="SH3_domain"/>
</dbReference>
<protein>
    <recommendedName>
        <fullName evidence="4">RING-type E3 ubiquitin transferase</fullName>
        <ecNumber evidence="4">2.3.2.27</ecNumber>
    </recommendedName>
</protein>
<evidence type="ECO:0000256" key="5">
    <source>
        <dbReference type="ARBA" id="ARBA00022443"/>
    </source>
</evidence>
<dbReference type="PRINTS" id="PR00452">
    <property type="entry name" value="SH3DOMAIN"/>
</dbReference>
<dbReference type="FunFam" id="2.30.30.40:FF:000091">
    <property type="entry name" value="Putative E3 ubiquitin-protein ligase SH3RF1"/>
    <property type="match status" value="1"/>
</dbReference>
<dbReference type="CDD" id="cd11785">
    <property type="entry name" value="SH3_SH3RF_C"/>
    <property type="match status" value="1"/>
</dbReference>
<evidence type="ECO:0000256" key="13">
    <source>
        <dbReference type="PROSITE-ProRule" id="PRU00175"/>
    </source>
</evidence>
<feature type="compositionally biased region" description="Polar residues" evidence="15">
    <location>
        <begin position="616"/>
        <end position="628"/>
    </location>
</feature>
<dbReference type="InterPro" id="IPR001841">
    <property type="entry name" value="Znf_RING"/>
</dbReference>
<feature type="region of interest" description="Disordered" evidence="15">
    <location>
        <begin position="119"/>
        <end position="157"/>
    </location>
</feature>
<dbReference type="Proteomes" id="UP000694386">
    <property type="component" value="Unplaced"/>
</dbReference>
<keyword evidence="16" id="KW-0732">Signal</keyword>
<evidence type="ECO:0000259" key="17">
    <source>
        <dbReference type="PROSITE" id="PS50002"/>
    </source>
</evidence>
<evidence type="ECO:0000256" key="8">
    <source>
        <dbReference type="ARBA" id="ARBA00022737"/>
    </source>
</evidence>
<evidence type="ECO:0000256" key="12">
    <source>
        <dbReference type="ARBA" id="ARBA00022843"/>
    </source>
</evidence>
<dbReference type="CTD" id="344558"/>
<reference evidence="19" key="2">
    <citation type="submission" date="2025-09" db="UniProtKB">
        <authorList>
            <consortium name="Ensembl"/>
        </authorList>
    </citation>
    <scope>IDENTIFICATION</scope>
</reference>
<dbReference type="PRINTS" id="PR00499">
    <property type="entry name" value="P67PHOX"/>
</dbReference>
<dbReference type="InterPro" id="IPR050384">
    <property type="entry name" value="Endophilin_SH3RF"/>
</dbReference>
<dbReference type="FunFam" id="2.30.30.40:FF:000063">
    <property type="entry name" value="Putative E3 ubiquitin-protein ligase SH3RF1"/>
    <property type="match status" value="1"/>
</dbReference>
<keyword evidence="11" id="KW-0862">Zinc</keyword>
<feature type="compositionally biased region" description="Low complexity" evidence="15">
    <location>
        <begin position="639"/>
        <end position="672"/>
    </location>
</feature>
<keyword evidence="7" id="KW-0479">Metal-binding</keyword>
<dbReference type="InterPro" id="IPR036028">
    <property type="entry name" value="SH3-like_dom_sf"/>
</dbReference>
<dbReference type="EC" id="2.3.2.27" evidence="4"/>
<dbReference type="FunFam" id="3.30.40.10:FF:000077">
    <property type="entry name" value="E3 ubiquitin-protein ligase SH3RF1 isoform X1"/>
    <property type="match status" value="1"/>
</dbReference>
<reference evidence="19" key="1">
    <citation type="submission" date="2025-08" db="UniProtKB">
        <authorList>
            <consortium name="Ensembl"/>
        </authorList>
    </citation>
    <scope>IDENTIFICATION</scope>
</reference>
<organism evidence="19 20">
    <name type="scientific">Cricetulus griseus</name>
    <name type="common">Chinese hamster</name>
    <name type="synonym">Cricetulus barabensis griseus</name>
    <dbReference type="NCBI Taxonomy" id="10029"/>
    <lineage>
        <taxon>Eukaryota</taxon>
        <taxon>Metazoa</taxon>
        <taxon>Chordata</taxon>
        <taxon>Craniata</taxon>
        <taxon>Vertebrata</taxon>
        <taxon>Euteleostomi</taxon>
        <taxon>Mammalia</taxon>
        <taxon>Eutheria</taxon>
        <taxon>Euarchontoglires</taxon>
        <taxon>Glires</taxon>
        <taxon>Rodentia</taxon>
        <taxon>Myomorpha</taxon>
        <taxon>Muroidea</taxon>
        <taxon>Cricetidae</taxon>
        <taxon>Cricetinae</taxon>
        <taxon>Cricetulus</taxon>
    </lineage>
</organism>
<dbReference type="CDD" id="cd16750">
    <property type="entry name" value="RING-HC_SH3RF3"/>
    <property type="match status" value="1"/>
</dbReference>
<dbReference type="PANTHER" id="PTHR14167:SF62">
    <property type="entry name" value="E3 UBIQUITIN-PROTEIN LIGASE SH3RF3"/>
    <property type="match status" value="1"/>
</dbReference>
<feature type="signal peptide" evidence="16">
    <location>
        <begin position="1"/>
        <end position="18"/>
    </location>
</feature>
<evidence type="ECO:0000313" key="19">
    <source>
        <dbReference type="Ensembl" id="ENSCGRP00001009704.1"/>
    </source>
</evidence>
<feature type="domain" description="SH3" evidence="17">
    <location>
        <begin position="456"/>
        <end position="517"/>
    </location>
</feature>
<dbReference type="PROSITE" id="PS50002">
    <property type="entry name" value="SH3"/>
    <property type="match status" value="4"/>
</dbReference>
<evidence type="ECO:0000313" key="20">
    <source>
        <dbReference type="Proteomes" id="UP000694386"/>
    </source>
</evidence>
<evidence type="ECO:0000256" key="11">
    <source>
        <dbReference type="ARBA" id="ARBA00022833"/>
    </source>
</evidence>
<dbReference type="Pfam" id="PF14604">
    <property type="entry name" value="SH3_9"/>
    <property type="match status" value="2"/>
</dbReference>
<evidence type="ECO:0000256" key="16">
    <source>
        <dbReference type="SAM" id="SignalP"/>
    </source>
</evidence>
<dbReference type="GO" id="GO:0051865">
    <property type="term" value="P:protein autoubiquitination"/>
    <property type="evidence" value="ECO:0007669"/>
    <property type="project" value="Ensembl"/>
</dbReference>
<dbReference type="SUPFAM" id="SSF50044">
    <property type="entry name" value="SH3-domain"/>
    <property type="match status" value="4"/>
</dbReference>
<dbReference type="UniPathway" id="UPA00143"/>
<evidence type="ECO:0000256" key="4">
    <source>
        <dbReference type="ARBA" id="ARBA00012483"/>
    </source>
</evidence>
<name>A0A8C2LVA1_CRIGR</name>
<proteinExistence type="inferred from homology"/>
<feature type="region of interest" description="Disordered" evidence="15">
    <location>
        <begin position="18"/>
        <end position="42"/>
    </location>
</feature>
<dbReference type="InterPro" id="IPR035612">
    <property type="entry name" value="SH3RF3_SH3_3"/>
</dbReference>
<dbReference type="SMART" id="SM00184">
    <property type="entry name" value="RING"/>
    <property type="match status" value="1"/>
</dbReference>
<dbReference type="SUPFAM" id="SSF57850">
    <property type="entry name" value="RING/U-box"/>
    <property type="match status" value="1"/>
</dbReference>
<dbReference type="PROSITE" id="PS50089">
    <property type="entry name" value="ZF_RING_2"/>
    <property type="match status" value="1"/>
</dbReference>
<evidence type="ECO:0000256" key="3">
    <source>
        <dbReference type="ARBA" id="ARBA00008649"/>
    </source>
</evidence>
<evidence type="ECO:0000256" key="1">
    <source>
        <dbReference type="ARBA" id="ARBA00000900"/>
    </source>
</evidence>
<dbReference type="GeneID" id="100761460"/>
<feature type="domain" description="RING-type" evidence="18">
    <location>
        <begin position="52"/>
        <end position="93"/>
    </location>
</feature>
<keyword evidence="5 14" id="KW-0728">SH3 domain</keyword>
<feature type="domain" description="SH3" evidence="17">
    <location>
        <begin position="818"/>
        <end position="877"/>
    </location>
</feature>
<dbReference type="GO" id="GO:0008270">
    <property type="term" value="F:zinc ion binding"/>
    <property type="evidence" value="ECO:0007669"/>
    <property type="project" value="UniProtKB-KW"/>
</dbReference>
<keyword evidence="9 13" id="KW-0863">Zinc-finger</keyword>
<comment type="pathway">
    <text evidence="2">Protein modification; protein ubiquitination.</text>
</comment>
<keyword evidence="6" id="KW-0808">Transferase</keyword>
<keyword evidence="8" id="KW-0677">Repeat</keyword>
<dbReference type="InterPro" id="IPR035816">
    <property type="entry name" value="SH3RF1/SH3RF3_SH3_4"/>
</dbReference>
<feature type="compositionally biased region" description="Basic and acidic residues" evidence="15">
    <location>
        <begin position="702"/>
        <end position="715"/>
    </location>
</feature>
<dbReference type="FunFam" id="2.30.30.40:FF:000118">
    <property type="entry name" value="Putative E3 ubiquitin-protein ligase SH3RF1"/>
    <property type="match status" value="1"/>
</dbReference>
<dbReference type="SMART" id="SM00326">
    <property type="entry name" value="SH3"/>
    <property type="match status" value="4"/>
</dbReference>
<dbReference type="CDD" id="cd11925">
    <property type="entry name" value="SH3_SH3RF3_3"/>
    <property type="match status" value="1"/>
</dbReference>
<dbReference type="GO" id="GO:0046330">
    <property type="term" value="P:positive regulation of JNK cascade"/>
    <property type="evidence" value="ECO:0007669"/>
    <property type="project" value="Ensembl"/>
</dbReference>
<evidence type="ECO:0000256" key="10">
    <source>
        <dbReference type="ARBA" id="ARBA00022786"/>
    </source>
</evidence>
<dbReference type="InterPro" id="IPR013083">
    <property type="entry name" value="Znf_RING/FYVE/PHD"/>
</dbReference>
<dbReference type="InterPro" id="IPR027370">
    <property type="entry name" value="Znf-RING_euk"/>
</dbReference>
<evidence type="ECO:0000256" key="6">
    <source>
        <dbReference type="ARBA" id="ARBA00022679"/>
    </source>
</evidence>
<evidence type="ECO:0000256" key="2">
    <source>
        <dbReference type="ARBA" id="ARBA00004906"/>
    </source>
</evidence>
<accession>A0A8C2LVA1</accession>
<gene>
    <name evidence="19" type="primary">Sh3rf3</name>
</gene>
<feature type="region of interest" description="Disordered" evidence="15">
    <location>
        <begin position="607"/>
        <end position="757"/>
    </location>
</feature>
<feature type="compositionally biased region" description="Low complexity" evidence="15">
    <location>
        <begin position="27"/>
        <end position="36"/>
    </location>
</feature>
<feature type="domain" description="SH3" evidence="17">
    <location>
        <begin position="184"/>
        <end position="243"/>
    </location>
</feature>
<dbReference type="AlphaFoldDB" id="A0A8C2LVA1"/>
<evidence type="ECO:0000259" key="18">
    <source>
        <dbReference type="PROSITE" id="PS50089"/>
    </source>
</evidence>
<sequence>MLLGASWMLASKAAATTARSEGDAKQGEQQQEAQARTGEDMDESSLLDLLECSVCLERLDTTAKVLPCQHTFCRRCLESIVCSRHELRCPECRILVGCGVDELPANILLVRLLDGIRQRPRTGASPGSSPPARPGPSTFPALPGGATGSPPRSPVLLPAATGSSTSGLCDVATNRSVPVAKNLSQLPYGKALYSYEGKEPGDLKFNKGDIIILRRKVDENWYHGELQGTHGFLPASYIQCVRPLPQALPQGKALYDFEMKDRDQDKDCLTFTKDEVLTVIRRVDDNWAEGMLGDKVGIFPLLYVELNDSAKQLIEMDKLCPVAAAAAASNYDALLSSDPSTVASVASGPMLSSSGAVSAFQRRVDSKKNAKKRHSFTALSVTHKSSQAASHRHSMEISAPVLISSSDPRAAARIGELAHLACPVPTQDSSAGPIPTAIPRAAAVAGEQGMSPKVQLPLNVYLALYAYKPQKNDELELRKGEMYRVLEKCQDGWFKGASLKTGVSGVFPGNYVTPVSRVPGGGAGSPWNNVLGGSPLAKGMATIMHPGGGSLSSPATATRPVLPLTTLQDHMQHPATSLPMGGCLRHTAQPTASQAGGTIIPTAAHPSAQALDRPTATVSPLRTQTSPSRLPATSLRPRSVVSPQHSQQPPTTQMCPRTAIPSPSAASAITPPNVSAASLSGEAGGTPISGLSIPSPINTGYKPDDKKNEKKEKKSGLLKLLAGASTKKKSRSPPSISPTHDPQSAMDTSLQGAMGPEVSPLTVHGRAGSCPIESEMQGAVGLEPLHRKAGSLDLNFSLSPSRQANLSMASIRPEPKPLPRERYRVVVSYPPQSEAEIELKEGDIVFVHKKHEDGWFKGTLQRNGRTGLFPGSFVESF</sequence>
<dbReference type="Pfam" id="PF13445">
    <property type="entry name" value="zf-RING_UBOX"/>
    <property type="match status" value="1"/>
</dbReference>
<dbReference type="Pfam" id="PF00018">
    <property type="entry name" value="SH3_1"/>
    <property type="match status" value="2"/>
</dbReference>
<dbReference type="Ensembl" id="ENSCGRT00001013923.1">
    <property type="protein sequence ID" value="ENSCGRP00001009704.1"/>
    <property type="gene ID" value="ENSCGRG00001011763.1"/>
</dbReference>
<evidence type="ECO:0000256" key="14">
    <source>
        <dbReference type="PROSITE-ProRule" id="PRU00192"/>
    </source>
</evidence>
<feature type="chain" id="PRO_5034616009" description="RING-type E3 ubiquitin transferase" evidence="16">
    <location>
        <begin position="19"/>
        <end position="877"/>
    </location>
</feature>
<dbReference type="InterPro" id="IPR017907">
    <property type="entry name" value="Znf_RING_CS"/>
</dbReference>
<keyword evidence="12" id="KW-0832">Ubl conjugation</keyword>
<evidence type="ECO:0000256" key="7">
    <source>
        <dbReference type="ARBA" id="ARBA00022723"/>
    </source>
</evidence>
<dbReference type="Gene3D" id="2.30.30.40">
    <property type="entry name" value="SH3 Domains"/>
    <property type="match status" value="4"/>
</dbReference>
<comment type="catalytic activity">
    <reaction evidence="1">
        <text>S-ubiquitinyl-[E2 ubiquitin-conjugating enzyme]-L-cysteine + [acceptor protein]-L-lysine = [E2 ubiquitin-conjugating enzyme]-L-cysteine + N(6)-ubiquitinyl-[acceptor protein]-L-lysine.</text>
        <dbReference type="EC" id="2.3.2.27"/>
    </reaction>
</comment>
<dbReference type="Gene3D" id="3.30.40.10">
    <property type="entry name" value="Zinc/RING finger domain, C3HC4 (zinc finger)"/>
    <property type="match status" value="1"/>
</dbReference>
<dbReference type="PROSITE" id="PS00518">
    <property type="entry name" value="ZF_RING_1"/>
    <property type="match status" value="1"/>
</dbReference>
<dbReference type="InterPro" id="IPR028502">
    <property type="entry name" value="SH3RF3_RING-HC_Zfn"/>
</dbReference>
<dbReference type="FunFam" id="2.30.30.40:FF:000001">
    <property type="entry name" value="Sorbin and SH3 domain-containing protein 1 isoform 2"/>
    <property type="match status" value="1"/>
</dbReference>
<dbReference type="GO" id="GO:0061630">
    <property type="term" value="F:ubiquitin protein ligase activity"/>
    <property type="evidence" value="ECO:0007669"/>
    <property type="project" value="UniProtKB-EC"/>
</dbReference>
<evidence type="ECO:0000256" key="15">
    <source>
        <dbReference type="SAM" id="MobiDB-lite"/>
    </source>
</evidence>
<comment type="similarity">
    <text evidence="3">Belongs to the SH3RF family.</text>
</comment>
<dbReference type="RefSeq" id="XP_003503807.2">
    <property type="nucleotide sequence ID" value="XM_003503759.3"/>
</dbReference>
<keyword evidence="10" id="KW-0833">Ubl conjugation pathway</keyword>
<evidence type="ECO:0000256" key="9">
    <source>
        <dbReference type="ARBA" id="ARBA00022771"/>
    </source>
</evidence>